<feature type="signal peptide" evidence="1">
    <location>
        <begin position="1"/>
        <end position="27"/>
    </location>
</feature>
<proteinExistence type="predicted"/>
<evidence type="ECO:0000313" key="2">
    <source>
        <dbReference type="EMBL" id="MCS0637023.1"/>
    </source>
</evidence>
<feature type="chain" id="PRO_5047411262" description="Secreted protein" evidence="1">
    <location>
        <begin position="28"/>
        <end position="105"/>
    </location>
</feature>
<protein>
    <recommendedName>
        <fullName evidence="4">Secreted protein</fullName>
    </recommendedName>
</protein>
<sequence>MRMSSACAAGLSTLALVLGGMTGSATAAGRGQAALACDSPQYLVGSGGHHGASIRCTGGAFTEFIECDKSGYIYTHFGNRALSGGTSTTWCDLNAVVRRVGVTPS</sequence>
<gene>
    <name evidence="2" type="ORF">NX801_15400</name>
</gene>
<comment type="caution">
    <text evidence="2">The sequence shown here is derived from an EMBL/GenBank/DDBJ whole genome shotgun (WGS) entry which is preliminary data.</text>
</comment>
<dbReference type="Proteomes" id="UP001431313">
    <property type="component" value="Unassembled WGS sequence"/>
</dbReference>
<keyword evidence="1" id="KW-0732">Signal</keyword>
<accession>A0ABT2CHY9</accession>
<keyword evidence="3" id="KW-1185">Reference proteome</keyword>
<evidence type="ECO:0000313" key="3">
    <source>
        <dbReference type="Proteomes" id="UP001431313"/>
    </source>
</evidence>
<reference evidence="2" key="1">
    <citation type="submission" date="2022-08" db="EMBL/GenBank/DDBJ databases">
        <authorList>
            <person name="Somphong A."/>
            <person name="Phongsopitanun W."/>
        </authorList>
    </citation>
    <scope>NUCLEOTIDE SEQUENCE</scope>
    <source>
        <strain evidence="2">LP05-1</strain>
    </source>
</reference>
<name>A0ABT2CHY9_9ACTN</name>
<dbReference type="RefSeq" id="WP_258788272.1">
    <property type="nucleotide sequence ID" value="NZ_JANUGQ010000011.1"/>
</dbReference>
<evidence type="ECO:0008006" key="4">
    <source>
        <dbReference type="Google" id="ProtNLM"/>
    </source>
</evidence>
<organism evidence="2 3">
    <name type="scientific">Streptomyces pyxinae</name>
    <dbReference type="NCBI Taxonomy" id="2970734"/>
    <lineage>
        <taxon>Bacteria</taxon>
        <taxon>Bacillati</taxon>
        <taxon>Actinomycetota</taxon>
        <taxon>Actinomycetes</taxon>
        <taxon>Kitasatosporales</taxon>
        <taxon>Streptomycetaceae</taxon>
        <taxon>Streptomyces</taxon>
    </lineage>
</organism>
<dbReference type="EMBL" id="JANUGQ010000011">
    <property type="protein sequence ID" value="MCS0637023.1"/>
    <property type="molecule type" value="Genomic_DNA"/>
</dbReference>
<evidence type="ECO:0000256" key="1">
    <source>
        <dbReference type="SAM" id="SignalP"/>
    </source>
</evidence>